<gene>
    <name evidence="2" type="ORF">H9870_12070</name>
</gene>
<dbReference type="CDD" id="cd00586">
    <property type="entry name" value="4HBT"/>
    <property type="match status" value="1"/>
</dbReference>
<dbReference type="AlphaFoldDB" id="A0A9D1RRS2"/>
<feature type="compositionally biased region" description="Polar residues" evidence="1">
    <location>
        <begin position="166"/>
        <end position="180"/>
    </location>
</feature>
<dbReference type="Proteomes" id="UP000824190">
    <property type="component" value="Unassembled WGS sequence"/>
</dbReference>
<proteinExistence type="predicted"/>
<reference evidence="2" key="1">
    <citation type="journal article" date="2021" name="PeerJ">
        <title>Extensive microbial diversity within the chicken gut microbiome revealed by metagenomics and culture.</title>
        <authorList>
            <person name="Gilroy R."/>
            <person name="Ravi A."/>
            <person name="Getino M."/>
            <person name="Pursley I."/>
            <person name="Horton D.L."/>
            <person name="Alikhan N.F."/>
            <person name="Baker D."/>
            <person name="Gharbi K."/>
            <person name="Hall N."/>
            <person name="Watson M."/>
            <person name="Adriaenssens E.M."/>
            <person name="Foster-Nyarko E."/>
            <person name="Jarju S."/>
            <person name="Secka A."/>
            <person name="Antonio M."/>
            <person name="Oren A."/>
            <person name="Chaudhuri R.R."/>
            <person name="La Ragione R."/>
            <person name="Hildebrand F."/>
            <person name="Pallen M.J."/>
        </authorList>
    </citation>
    <scope>NUCLEOTIDE SEQUENCE</scope>
    <source>
        <strain evidence="2">CHK32-1732</strain>
    </source>
</reference>
<evidence type="ECO:0000313" key="3">
    <source>
        <dbReference type="Proteomes" id="UP000824190"/>
    </source>
</evidence>
<dbReference type="PANTHER" id="PTHR12475:SF4">
    <property type="entry name" value="PROTEIN THEM6"/>
    <property type="match status" value="1"/>
</dbReference>
<organism evidence="2 3">
    <name type="scientific">Candidatus Corynebacterium avicola</name>
    <dbReference type="NCBI Taxonomy" id="2838527"/>
    <lineage>
        <taxon>Bacteria</taxon>
        <taxon>Bacillati</taxon>
        <taxon>Actinomycetota</taxon>
        <taxon>Actinomycetes</taxon>
        <taxon>Mycobacteriales</taxon>
        <taxon>Corynebacteriaceae</taxon>
        <taxon>Corynebacterium</taxon>
    </lineage>
</organism>
<feature type="region of interest" description="Disordered" evidence="1">
    <location>
        <begin position="146"/>
        <end position="180"/>
    </location>
</feature>
<dbReference type="SUPFAM" id="SSF54637">
    <property type="entry name" value="Thioesterase/thiol ester dehydrase-isomerase"/>
    <property type="match status" value="1"/>
</dbReference>
<reference evidence="2" key="2">
    <citation type="submission" date="2021-04" db="EMBL/GenBank/DDBJ databases">
        <authorList>
            <person name="Gilroy R."/>
        </authorList>
    </citation>
    <scope>NUCLEOTIDE SEQUENCE</scope>
    <source>
        <strain evidence="2">CHK32-1732</strain>
    </source>
</reference>
<evidence type="ECO:0000256" key="1">
    <source>
        <dbReference type="SAM" id="MobiDB-lite"/>
    </source>
</evidence>
<dbReference type="InterPro" id="IPR029069">
    <property type="entry name" value="HotDog_dom_sf"/>
</dbReference>
<evidence type="ECO:0000313" key="2">
    <source>
        <dbReference type="EMBL" id="HIW92380.1"/>
    </source>
</evidence>
<dbReference type="EMBL" id="DXGC01000103">
    <property type="protein sequence ID" value="HIW92380.1"/>
    <property type="molecule type" value="Genomic_DNA"/>
</dbReference>
<accession>A0A9D1RRS2</accession>
<sequence length="180" mass="20445">MNLYLRLLLTVLRSRRLDALDPWDTVATPMRVLPNDLDTLGHMNNGRYLTMLDLARTELMMRSGLYRRSEELGYYLVVAGQTINYRRSLMPWQKFEIRTRLLSGDARAVFVEQAFVHKGTVCAHAVVRLRVLKKKGGTVSDAEMAELLPPRPAGQDEVPDWIPEWNSASRDAAKSTSLGD</sequence>
<dbReference type="InterPro" id="IPR051490">
    <property type="entry name" value="THEM6_lcsJ_thioesterase"/>
</dbReference>
<dbReference type="PANTHER" id="PTHR12475">
    <property type="match status" value="1"/>
</dbReference>
<dbReference type="Gene3D" id="3.10.129.10">
    <property type="entry name" value="Hotdog Thioesterase"/>
    <property type="match status" value="1"/>
</dbReference>
<name>A0A9D1RRS2_9CORY</name>
<protein>
    <submittedName>
        <fullName evidence="2">Acyl-CoA thioesterase</fullName>
    </submittedName>
</protein>
<dbReference type="Pfam" id="PF13279">
    <property type="entry name" value="4HBT_2"/>
    <property type="match status" value="1"/>
</dbReference>
<comment type="caution">
    <text evidence="2">The sequence shown here is derived from an EMBL/GenBank/DDBJ whole genome shotgun (WGS) entry which is preliminary data.</text>
</comment>